<feature type="domain" description="DUF1559" evidence="2">
    <location>
        <begin position="40"/>
        <end position="311"/>
    </location>
</feature>
<keyword evidence="1" id="KW-0812">Transmembrane</keyword>
<protein>
    <recommendedName>
        <fullName evidence="2">DUF1559 domain-containing protein</fullName>
    </recommendedName>
</protein>
<proteinExistence type="predicted"/>
<dbReference type="PANTHER" id="PTHR30093">
    <property type="entry name" value="GENERAL SECRETION PATHWAY PROTEIN G"/>
    <property type="match status" value="1"/>
</dbReference>
<dbReference type="Pfam" id="PF07596">
    <property type="entry name" value="SBP_bac_10"/>
    <property type="match status" value="1"/>
</dbReference>
<dbReference type="RefSeq" id="WP_145345704.1">
    <property type="nucleotide sequence ID" value="NZ_CP036261.1"/>
</dbReference>
<reference evidence="3 4" key="1">
    <citation type="submission" date="2019-02" db="EMBL/GenBank/DDBJ databases">
        <title>Deep-cultivation of Planctomycetes and their phenomic and genomic characterization uncovers novel biology.</title>
        <authorList>
            <person name="Wiegand S."/>
            <person name="Jogler M."/>
            <person name="Boedeker C."/>
            <person name="Pinto D."/>
            <person name="Vollmers J."/>
            <person name="Rivas-Marin E."/>
            <person name="Kohn T."/>
            <person name="Peeters S.H."/>
            <person name="Heuer A."/>
            <person name="Rast P."/>
            <person name="Oberbeckmann S."/>
            <person name="Bunk B."/>
            <person name="Jeske O."/>
            <person name="Meyerdierks A."/>
            <person name="Storesund J.E."/>
            <person name="Kallscheuer N."/>
            <person name="Luecker S."/>
            <person name="Lage O.M."/>
            <person name="Pohl T."/>
            <person name="Merkel B.J."/>
            <person name="Hornburger P."/>
            <person name="Mueller R.-W."/>
            <person name="Bruemmer F."/>
            <person name="Labrenz M."/>
            <person name="Spormann A.M."/>
            <person name="Op den Camp H."/>
            <person name="Overmann J."/>
            <person name="Amann R."/>
            <person name="Jetten M.S.M."/>
            <person name="Mascher T."/>
            <person name="Medema M.H."/>
            <person name="Devos D.P."/>
            <person name="Kaster A.-K."/>
            <person name="Ovreas L."/>
            <person name="Rohde M."/>
            <person name="Galperin M.Y."/>
            <person name="Jogler C."/>
        </authorList>
    </citation>
    <scope>NUCLEOTIDE SEQUENCE [LARGE SCALE GENOMIC DNA]</scope>
    <source>
        <strain evidence="3 4">EC9</strain>
    </source>
</reference>
<keyword evidence="1" id="KW-1133">Transmembrane helix</keyword>
<dbReference type="NCBIfam" id="TIGR04294">
    <property type="entry name" value="pre_pil_HX9DG"/>
    <property type="match status" value="1"/>
</dbReference>
<name>A0A517M0R4_9BACT</name>
<keyword evidence="4" id="KW-1185">Reference proteome</keyword>
<dbReference type="Pfam" id="PF07963">
    <property type="entry name" value="N_methyl"/>
    <property type="match status" value="1"/>
</dbReference>
<dbReference type="PROSITE" id="PS00409">
    <property type="entry name" value="PROKAR_NTER_METHYL"/>
    <property type="match status" value="1"/>
</dbReference>
<evidence type="ECO:0000259" key="2">
    <source>
        <dbReference type="Pfam" id="PF07596"/>
    </source>
</evidence>
<dbReference type="NCBIfam" id="TIGR02532">
    <property type="entry name" value="IV_pilin_GFxxxE"/>
    <property type="match status" value="1"/>
</dbReference>
<dbReference type="AlphaFoldDB" id="A0A517M0R4"/>
<dbReference type="Gene3D" id="3.30.700.10">
    <property type="entry name" value="Glycoprotein, Type 4 Pilin"/>
    <property type="match status" value="1"/>
</dbReference>
<keyword evidence="1" id="KW-0472">Membrane</keyword>
<dbReference type="EMBL" id="CP036261">
    <property type="protein sequence ID" value="QDS88463.1"/>
    <property type="molecule type" value="Genomic_DNA"/>
</dbReference>
<dbReference type="PANTHER" id="PTHR30093:SF2">
    <property type="entry name" value="TYPE II SECRETION SYSTEM PROTEIN H"/>
    <property type="match status" value="1"/>
</dbReference>
<accession>A0A517M0R4</accession>
<gene>
    <name evidence="3" type="ORF">EC9_26540</name>
</gene>
<feature type="transmembrane region" description="Helical" evidence="1">
    <location>
        <begin position="16"/>
        <end position="39"/>
    </location>
</feature>
<evidence type="ECO:0000256" key="1">
    <source>
        <dbReference type="SAM" id="Phobius"/>
    </source>
</evidence>
<dbReference type="KEGG" id="ruv:EC9_26540"/>
<dbReference type="InterPro" id="IPR012902">
    <property type="entry name" value="N_methyl_site"/>
</dbReference>
<dbReference type="OrthoDB" id="255848at2"/>
<dbReference type="SUPFAM" id="SSF54523">
    <property type="entry name" value="Pili subunits"/>
    <property type="match status" value="1"/>
</dbReference>
<organism evidence="3 4">
    <name type="scientific">Rosistilla ulvae</name>
    <dbReference type="NCBI Taxonomy" id="1930277"/>
    <lineage>
        <taxon>Bacteria</taxon>
        <taxon>Pseudomonadati</taxon>
        <taxon>Planctomycetota</taxon>
        <taxon>Planctomycetia</taxon>
        <taxon>Pirellulales</taxon>
        <taxon>Pirellulaceae</taxon>
        <taxon>Rosistilla</taxon>
    </lineage>
</organism>
<dbReference type="InterPro" id="IPR045584">
    <property type="entry name" value="Pilin-like"/>
</dbReference>
<dbReference type="InterPro" id="IPR011453">
    <property type="entry name" value="DUF1559"/>
</dbReference>
<dbReference type="InterPro" id="IPR027558">
    <property type="entry name" value="Pre_pil_HX9DG_C"/>
</dbReference>
<evidence type="ECO:0000313" key="3">
    <source>
        <dbReference type="EMBL" id="QDS88463.1"/>
    </source>
</evidence>
<evidence type="ECO:0000313" key="4">
    <source>
        <dbReference type="Proteomes" id="UP000319557"/>
    </source>
</evidence>
<sequence>MCSNVSTLRDRRSGGFTLVELLVVIAIIGILVGLLLPAVQAAREAARRMSCQNNLKNIGLALHNYHDTYRTLPPGGFSHRHANSSSTNEYTAFGAVSHSYLVSILSFAEEGNLYDRFNTIQGWRGKPNRQVVTSVPSVYQCPSSANERSDHVSETILDASGTQVIGQMFAGHYVGNMGPIGAGYQLQCDADGSTPAPSCKSSNQVSAQGVLGAQKCVRFAAVTDGTSNTIMVGELSAMKIPAGAVAPRAWSRGCADHSCGMSKNVKFGINVLGFISGEFNSMSFSSQHPGGALMAIVDGSVKFTAETIDMELYLATASRDGGEAQTIGF</sequence>
<dbReference type="Proteomes" id="UP000319557">
    <property type="component" value="Chromosome"/>
</dbReference>